<dbReference type="AlphaFoldDB" id="A0A0D6N199"/>
<keyword evidence="6" id="KW-1185">Reference proteome</keyword>
<dbReference type="EMBL" id="BAMV01000007">
    <property type="protein sequence ID" value="GAN59762.1"/>
    <property type="molecule type" value="Genomic_DNA"/>
</dbReference>
<protein>
    <recommendedName>
        <fullName evidence="7">Pilus assembly protein</fullName>
    </recommendedName>
</protein>
<feature type="transmembrane region" description="Helical" evidence="2">
    <location>
        <begin position="12"/>
        <end position="34"/>
    </location>
</feature>
<name>A0A0D6N199_9PROT</name>
<dbReference type="RefSeq" id="WP_084597505.1">
    <property type="nucleotide sequence ID" value="NZ_BAMV01000007.1"/>
</dbReference>
<sequence length="245" mass="25067">MIYYKKKIQQEVGATAIEYGILSALIAVVTILGLQATGTNLGTTYCTIANKLSQAVGAGSTASGCSANSSGSGSSGNSGTRAGSSGTSADNSTVMTPASGTLLTPFSNAVSSDLVNFAVYGITTISGFYDANGNKLTTPEQLANSVGVSDDLYNQLVSAITSGTSDYQSKIDAQQAVIDAVTKSGKQYYDKASDITLTNSSGDTYTYQSDDSSKSLHNYAKKVLVGGVEVTTSGMPFFTSKATGD</sequence>
<dbReference type="Proteomes" id="UP000032671">
    <property type="component" value="Unassembled WGS sequence"/>
</dbReference>
<keyword evidence="2" id="KW-1133">Transmembrane helix</keyword>
<gene>
    <name evidence="3" type="ORF">Abci_007_165</name>
    <name evidence="4" type="ORF">ACI01nite_18860</name>
</gene>
<evidence type="ECO:0000313" key="6">
    <source>
        <dbReference type="Proteomes" id="UP000321891"/>
    </source>
</evidence>
<evidence type="ECO:0000313" key="4">
    <source>
        <dbReference type="EMBL" id="GEL59284.1"/>
    </source>
</evidence>
<evidence type="ECO:0000256" key="2">
    <source>
        <dbReference type="SAM" id="Phobius"/>
    </source>
</evidence>
<accession>A0A6N3SQE7</accession>
<accession>A0A0D6N199</accession>
<evidence type="ECO:0000313" key="5">
    <source>
        <dbReference type="Proteomes" id="UP000032671"/>
    </source>
</evidence>
<feature type="compositionally biased region" description="Low complexity" evidence="1">
    <location>
        <begin position="67"/>
        <end position="89"/>
    </location>
</feature>
<dbReference type="EMBL" id="BJVU01000008">
    <property type="protein sequence ID" value="GEL59284.1"/>
    <property type="molecule type" value="Genomic_DNA"/>
</dbReference>
<reference evidence="3 5" key="1">
    <citation type="submission" date="2012-11" db="EMBL/GenBank/DDBJ databases">
        <title>Whole genome sequence of Acetobacter cibinongensis 4H-1.</title>
        <authorList>
            <person name="Azuma Y."/>
            <person name="Higashiura N."/>
            <person name="Hirakawa H."/>
            <person name="Matsushita K."/>
        </authorList>
    </citation>
    <scope>NUCLEOTIDE SEQUENCE [LARGE SCALE GENOMIC DNA]</scope>
    <source>
        <strain evidence="3 5">4H-1</strain>
    </source>
</reference>
<comment type="caution">
    <text evidence="3">The sequence shown here is derived from an EMBL/GenBank/DDBJ whole genome shotgun (WGS) entry which is preliminary data.</text>
</comment>
<evidence type="ECO:0000313" key="3">
    <source>
        <dbReference type="EMBL" id="GAN59762.1"/>
    </source>
</evidence>
<dbReference type="Proteomes" id="UP000321891">
    <property type="component" value="Unassembled WGS sequence"/>
</dbReference>
<proteinExistence type="predicted"/>
<feature type="region of interest" description="Disordered" evidence="1">
    <location>
        <begin position="67"/>
        <end position="91"/>
    </location>
</feature>
<reference evidence="4 6" key="2">
    <citation type="submission" date="2019-07" db="EMBL/GenBank/DDBJ databases">
        <title>Whole genome shotgun sequence of Acetobacter cibinongensis NBRC 16605.</title>
        <authorList>
            <person name="Hosoyama A."/>
            <person name="Uohara A."/>
            <person name="Ohji S."/>
            <person name="Ichikawa N."/>
        </authorList>
    </citation>
    <scope>NUCLEOTIDE SEQUENCE [LARGE SCALE GENOMIC DNA]</scope>
    <source>
        <strain evidence="4 6">NBRC 16605</strain>
    </source>
</reference>
<evidence type="ECO:0000256" key="1">
    <source>
        <dbReference type="SAM" id="MobiDB-lite"/>
    </source>
</evidence>
<organism evidence="3 5">
    <name type="scientific">Acetobacter cibinongensis</name>
    <dbReference type="NCBI Taxonomy" id="146475"/>
    <lineage>
        <taxon>Bacteria</taxon>
        <taxon>Pseudomonadati</taxon>
        <taxon>Pseudomonadota</taxon>
        <taxon>Alphaproteobacteria</taxon>
        <taxon>Acetobacterales</taxon>
        <taxon>Acetobacteraceae</taxon>
        <taxon>Acetobacter</taxon>
    </lineage>
</organism>
<evidence type="ECO:0008006" key="7">
    <source>
        <dbReference type="Google" id="ProtNLM"/>
    </source>
</evidence>
<keyword evidence="2" id="KW-0472">Membrane</keyword>
<dbReference type="Pfam" id="PF04964">
    <property type="entry name" value="Flp_Fap"/>
    <property type="match status" value="1"/>
</dbReference>
<dbReference type="InterPro" id="IPR007047">
    <property type="entry name" value="Flp_Fap"/>
</dbReference>
<keyword evidence="2" id="KW-0812">Transmembrane</keyword>